<keyword evidence="3 6" id="KW-0812">Transmembrane</keyword>
<feature type="transmembrane region" description="Helical" evidence="6">
    <location>
        <begin position="289"/>
        <end position="317"/>
    </location>
</feature>
<dbReference type="GO" id="GO:0022857">
    <property type="term" value="F:transmembrane transporter activity"/>
    <property type="evidence" value="ECO:0007669"/>
    <property type="project" value="TreeGrafter"/>
</dbReference>
<reference evidence="9" key="1">
    <citation type="submission" date="2023-05" db="EMBL/GenBank/DDBJ databases">
        <authorList>
            <person name="Zhang X."/>
        </authorList>
    </citation>
    <scope>NUCLEOTIDE SEQUENCE</scope>
    <source>
        <strain evidence="9">YF14B1</strain>
    </source>
</reference>
<evidence type="ECO:0000256" key="5">
    <source>
        <dbReference type="ARBA" id="ARBA00023136"/>
    </source>
</evidence>
<keyword evidence="2" id="KW-1003">Cell membrane</keyword>
<organism evidence="9 10">
    <name type="scientific">Xanthocytophaga flava</name>
    <dbReference type="NCBI Taxonomy" id="3048013"/>
    <lineage>
        <taxon>Bacteria</taxon>
        <taxon>Pseudomonadati</taxon>
        <taxon>Bacteroidota</taxon>
        <taxon>Cytophagia</taxon>
        <taxon>Cytophagales</taxon>
        <taxon>Rhodocytophagaceae</taxon>
        <taxon>Xanthocytophaga</taxon>
    </lineage>
</organism>
<evidence type="ECO:0000313" key="10">
    <source>
        <dbReference type="Proteomes" id="UP001241110"/>
    </source>
</evidence>
<protein>
    <submittedName>
        <fullName evidence="9">ABC transporter permease</fullName>
    </submittedName>
</protein>
<name>A0AAE3QNC0_9BACT</name>
<comment type="caution">
    <text evidence="9">The sequence shown here is derived from an EMBL/GenBank/DDBJ whole genome shotgun (WGS) entry which is preliminary data.</text>
</comment>
<feature type="transmembrane region" description="Helical" evidence="6">
    <location>
        <begin position="697"/>
        <end position="716"/>
    </location>
</feature>
<dbReference type="AlphaFoldDB" id="A0AAE3QNC0"/>
<comment type="subcellular location">
    <subcellularLocation>
        <location evidence="1">Cell membrane</location>
        <topology evidence="1">Multi-pass membrane protein</topology>
    </subcellularLocation>
</comment>
<keyword evidence="4 6" id="KW-1133">Transmembrane helix</keyword>
<feature type="transmembrane region" description="Helical" evidence="6">
    <location>
        <begin position="427"/>
        <end position="449"/>
    </location>
</feature>
<evidence type="ECO:0000256" key="6">
    <source>
        <dbReference type="SAM" id="Phobius"/>
    </source>
</evidence>
<sequence>MLKHYLDLSLRNIKKNTIYSAINILGFSIGIAVVLYIIQYVVYELSYDSFINEAEYIYRVDHTQYTSEKEWQGSARNYLGLGPALKEKLPDVADFCRISKNLDATRGVPLKYQDKIFYEQNVYYVDSTFLDFFSVQLVSGNSKTALMNGNSVLISTSIAKKLFGDKDPIGLVITELDNENSNRIVTGVFEDIPENSHLKFDILIPIFGDPNYKFFVQDPWYSPAWYTYVKMGSKIKDQKDVNLVATSIARTYKADFIKNQLRIVFTPVTSIYLQSDFKDELKINGSLNLVFFLILVAFLLLAISSINYSNLSIVFAMDRSKEVGLRKTFGASATQLRKQFLIDSFVTNLLSLGIAIVLYVVFSPSFNDIIGKNINASLNYIVFTGAVIGVLIVSTLLSGAYPAILLSSFKPVDVLKGKLVMNNRSFSLRKALVVFQFCIALILIIWSLFVSGQLEFMRTANIGFNPDNQLIIHNPTAYSRVDNEHRYDDYLVFKKEVLNSAAIESISTSSSVPGTEIGFTYVNSIKKHVNGVYDPTPYKVMYVGYDYLSQLELQLLAGRNFSEDFLSDAKYGSIILNAEAIKVLGYSSPEDALNKYIYFQQLDEWEKVQIIGVVKNYRHVSLKSPVSPTLFYLSQDKGQQVFYSLKFAKNSSQHVISSVKDIWKKVYPGKPFNYFFLDDHYDIQYAHEKRLQLLTTFFSNVVIFICCLGLINLALFEGKKRSKEIGIRKVLGASRRSILFLLMADFLKLVILANIIAWPIAYLIINKWLQSYPERIHINGILFLVASLASIALVMLSVFLSTYKTTNINPVKAIKSE</sequence>
<evidence type="ECO:0000256" key="2">
    <source>
        <dbReference type="ARBA" id="ARBA00022475"/>
    </source>
</evidence>
<feature type="transmembrane region" description="Helical" evidence="6">
    <location>
        <begin position="381"/>
        <end position="406"/>
    </location>
</feature>
<dbReference type="Pfam" id="PF02687">
    <property type="entry name" value="FtsX"/>
    <property type="match status" value="2"/>
</dbReference>
<evidence type="ECO:0000256" key="4">
    <source>
        <dbReference type="ARBA" id="ARBA00022989"/>
    </source>
</evidence>
<evidence type="ECO:0000256" key="3">
    <source>
        <dbReference type="ARBA" id="ARBA00022692"/>
    </source>
</evidence>
<evidence type="ECO:0000256" key="1">
    <source>
        <dbReference type="ARBA" id="ARBA00004651"/>
    </source>
</evidence>
<dbReference type="InterPro" id="IPR050250">
    <property type="entry name" value="Macrolide_Exporter_MacB"/>
</dbReference>
<feature type="domain" description="ABC3 transporter permease C-terminal" evidence="7">
    <location>
        <begin position="697"/>
        <end position="810"/>
    </location>
</feature>
<feature type="domain" description="MacB-like periplasmic core" evidence="8">
    <location>
        <begin position="20"/>
        <end position="247"/>
    </location>
</feature>
<dbReference type="Proteomes" id="UP001241110">
    <property type="component" value="Unassembled WGS sequence"/>
</dbReference>
<feature type="transmembrane region" description="Helical" evidence="6">
    <location>
        <begin position="776"/>
        <end position="800"/>
    </location>
</feature>
<dbReference type="PANTHER" id="PTHR30572:SF18">
    <property type="entry name" value="ABC-TYPE MACROLIDE FAMILY EXPORT SYSTEM PERMEASE COMPONENT 2"/>
    <property type="match status" value="1"/>
</dbReference>
<evidence type="ECO:0000259" key="7">
    <source>
        <dbReference type="Pfam" id="PF02687"/>
    </source>
</evidence>
<feature type="transmembrane region" description="Helical" evidence="6">
    <location>
        <begin position="340"/>
        <end position="361"/>
    </location>
</feature>
<dbReference type="EMBL" id="JASJOS010000008">
    <property type="protein sequence ID" value="MDJ1482512.1"/>
    <property type="molecule type" value="Genomic_DNA"/>
</dbReference>
<dbReference type="PANTHER" id="PTHR30572">
    <property type="entry name" value="MEMBRANE COMPONENT OF TRANSPORTER-RELATED"/>
    <property type="match status" value="1"/>
</dbReference>
<feature type="transmembrane region" description="Helical" evidence="6">
    <location>
        <begin position="737"/>
        <end position="764"/>
    </location>
</feature>
<evidence type="ECO:0000313" key="9">
    <source>
        <dbReference type="EMBL" id="MDJ1482512.1"/>
    </source>
</evidence>
<keyword evidence="5 6" id="KW-0472">Membrane</keyword>
<proteinExistence type="predicted"/>
<dbReference type="InterPro" id="IPR003838">
    <property type="entry name" value="ABC3_permease_C"/>
</dbReference>
<dbReference type="RefSeq" id="WP_313981752.1">
    <property type="nucleotide sequence ID" value="NZ_JASJOS010000008.1"/>
</dbReference>
<dbReference type="GO" id="GO:0005886">
    <property type="term" value="C:plasma membrane"/>
    <property type="evidence" value="ECO:0007669"/>
    <property type="project" value="UniProtKB-SubCell"/>
</dbReference>
<feature type="transmembrane region" description="Helical" evidence="6">
    <location>
        <begin position="21"/>
        <end position="43"/>
    </location>
</feature>
<feature type="domain" description="ABC3 transporter permease C-terminal" evidence="7">
    <location>
        <begin position="295"/>
        <end position="409"/>
    </location>
</feature>
<dbReference type="Pfam" id="PF12704">
    <property type="entry name" value="MacB_PCD"/>
    <property type="match status" value="1"/>
</dbReference>
<evidence type="ECO:0000259" key="8">
    <source>
        <dbReference type="Pfam" id="PF12704"/>
    </source>
</evidence>
<accession>A0AAE3QNC0</accession>
<dbReference type="InterPro" id="IPR025857">
    <property type="entry name" value="MacB_PCD"/>
</dbReference>
<gene>
    <name evidence="9" type="ORF">QNI16_18560</name>
</gene>